<sequence length="615" mass="68917">MTNFKQKMLIYFTALSAGVLLISNLAAVKLWDFFGVAVDGGVVVFAITYIVGDLIVEFYGKKTANNIILAGFLVNIIAILAFYIVIALPAYPGWDMQSAYARVLGFTPRIIIGSLVAYVCSNLFNNYIFTKMKNSKGIFSSSFIARALGSSAFAHIIDSGIFETIAFIGVLPFHEFLAQAGFAYLLGIGFEIVLSPLEAIIARKLRLKMKDYKNNNTFSFEITKRIPGKLGRAGIIHTPHGDIKTPAFMSVGTKGEVRFVPMDDLKNIHAQAMLSNGYHLRNISYEIEKQGGLAEWSGWNGPTLTDSGGFQVMSLGSGCGKVVSMDREKNVVNADPKDRLAHVSEDGVQFHDPFTDQDDFIGPEESMQIQCRIGADIHMAYDELTSLADSYEYNVEALERTERWAERSIKEHKKHCDKLGYHQSLYGVLQGGRWEDLRRSTAKKMAKMDFDGYGLGGAFLKENLGEILKWCCEELPENKPRHLLGLSHPDDILIGIEMGADTFDCVAPTREARHGKIYTKYGNFNLNKFADSSEKLDDTCDCPTCRAGWTRGKLRALMKSQDNAERQIYYNLASQHNLRFIIRLTEEAREAVIQGNFEAYRDEFLLNYYGRKSET</sequence>
<evidence type="ECO:0000259" key="6">
    <source>
        <dbReference type="Pfam" id="PF01702"/>
    </source>
</evidence>
<gene>
    <name evidence="7" type="primary">tgt</name>
    <name evidence="7" type="ORF">GSF08_08980</name>
</gene>
<keyword evidence="5" id="KW-0472">Membrane</keyword>
<comment type="function">
    <text evidence="5">Involved in the import of queuosine (Q) precursors, required for Q precursor salvage.</text>
</comment>
<dbReference type="Pfam" id="PF01702">
    <property type="entry name" value="TGT"/>
    <property type="match status" value="1"/>
</dbReference>
<dbReference type="SUPFAM" id="SSF51713">
    <property type="entry name" value="tRNA-guanine transglycosylase"/>
    <property type="match status" value="1"/>
</dbReference>
<keyword evidence="5" id="KW-0812">Transmembrane</keyword>
<keyword evidence="4" id="KW-0671">Queuosine biosynthesis</keyword>
<comment type="similarity">
    <text evidence="5">Belongs to the vitamin uptake transporter (VUT/ECF) (TC 2.A.88) family. Q precursor transporter subfamily.</text>
</comment>
<dbReference type="InterPro" id="IPR004803">
    <property type="entry name" value="TGT"/>
</dbReference>
<evidence type="ECO:0000313" key="7">
    <source>
        <dbReference type="EMBL" id="MXQ74072.1"/>
    </source>
</evidence>
<evidence type="ECO:0000256" key="2">
    <source>
        <dbReference type="ARBA" id="ARBA00022679"/>
    </source>
</evidence>
<accession>A0A6N8U7W4</accession>
<dbReference type="InterPro" id="IPR036511">
    <property type="entry name" value="TGT-like_sf"/>
</dbReference>
<dbReference type="GO" id="GO:0008616">
    <property type="term" value="P:tRNA queuosine(34) biosynthetic process"/>
    <property type="evidence" value="ECO:0007669"/>
    <property type="project" value="UniProtKB-KW"/>
</dbReference>
<dbReference type="NCBIfam" id="TIGR00430">
    <property type="entry name" value="Q_tRNA_tgt"/>
    <property type="match status" value="1"/>
</dbReference>
<reference evidence="7 8" key="1">
    <citation type="submission" date="2019-12" db="EMBL/GenBank/DDBJ databases">
        <authorList>
            <person name="Yang R."/>
        </authorList>
    </citation>
    <scope>NUCLEOTIDE SEQUENCE [LARGE SCALE GENOMIC DNA]</scope>
    <source>
        <strain evidence="7 8">DONG20-135</strain>
    </source>
</reference>
<keyword evidence="5" id="KW-0813">Transport</keyword>
<dbReference type="InterPro" id="IPR050076">
    <property type="entry name" value="ArchSynthase1/Queuine_TRR"/>
</dbReference>
<dbReference type="InterPro" id="IPR003744">
    <property type="entry name" value="YhhQ"/>
</dbReference>
<dbReference type="NCBIfam" id="TIGR00697">
    <property type="entry name" value="queuosine precursor transporter"/>
    <property type="match status" value="1"/>
</dbReference>
<dbReference type="Gene3D" id="3.20.20.105">
    <property type="entry name" value="Queuine tRNA-ribosyltransferase-like"/>
    <property type="match status" value="1"/>
</dbReference>
<reference evidence="7 8" key="2">
    <citation type="submission" date="2020-01" db="EMBL/GenBank/DDBJ databases">
        <title>Clostridiaceae sp. nov. isolated from the gut of human by culturomics.</title>
        <authorList>
            <person name="Chang Y."/>
        </authorList>
    </citation>
    <scope>NUCLEOTIDE SEQUENCE [LARGE SCALE GENOMIC DNA]</scope>
    <source>
        <strain evidence="7 8">DONG20-135</strain>
    </source>
</reference>
<evidence type="ECO:0000256" key="1">
    <source>
        <dbReference type="ARBA" id="ARBA00022676"/>
    </source>
</evidence>
<proteinExistence type="inferred from homology"/>
<feature type="transmembrane region" description="Helical" evidence="5">
    <location>
        <begin position="9"/>
        <end position="27"/>
    </location>
</feature>
<keyword evidence="8" id="KW-1185">Reference proteome</keyword>
<comment type="caution">
    <text evidence="7">The sequence shown here is derived from an EMBL/GenBank/DDBJ whole genome shotgun (WGS) entry which is preliminary data.</text>
</comment>
<evidence type="ECO:0000256" key="4">
    <source>
        <dbReference type="ARBA" id="ARBA00022785"/>
    </source>
</evidence>
<dbReference type="PANTHER" id="PTHR46499:SF1">
    <property type="entry name" value="QUEUINE TRNA-RIBOSYLTRANSFERASE"/>
    <property type="match status" value="1"/>
</dbReference>
<keyword evidence="5" id="KW-1003">Cell membrane</keyword>
<dbReference type="HAMAP" id="MF_02088">
    <property type="entry name" value="Q_prec_transport"/>
    <property type="match status" value="1"/>
</dbReference>
<organism evidence="7 8">
    <name type="scientific">Copranaerobaculum intestinale</name>
    <dbReference type="NCBI Taxonomy" id="2692629"/>
    <lineage>
        <taxon>Bacteria</taxon>
        <taxon>Bacillati</taxon>
        <taxon>Bacillota</taxon>
        <taxon>Erysipelotrichia</taxon>
        <taxon>Erysipelotrichales</taxon>
        <taxon>Erysipelotrichaceae</taxon>
        <taxon>Copranaerobaculum</taxon>
    </lineage>
</organism>
<feature type="transmembrane region" description="Helical" evidence="5">
    <location>
        <begin position="150"/>
        <end position="170"/>
    </location>
</feature>
<name>A0A6N8U7W4_9FIRM</name>
<protein>
    <recommendedName>
        <fullName evidence="5">Probable queuosine precursor transporter</fullName>
        <shortName evidence="5">Q precursor transporter</shortName>
    </recommendedName>
</protein>
<evidence type="ECO:0000313" key="8">
    <source>
        <dbReference type="Proteomes" id="UP000434036"/>
    </source>
</evidence>
<feature type="transmembrane region" description="Helical" evidence="5">
    <location>
        <begin position="67"/>
        <end position="90"/>
    </location>
</feature>
<evidence type="ECO:0000256" key="5">
    <source>
        <dbReference type="HAMAP-Rule" id="MF_02088"/>
    </source>
</evidence>
<keyword evidence="3" id="KW-0819">tRNA processing</keyword>
<dbReference type="InterPro" id="IPR002616">
    <property type="entry name" value="tRNA_ribo_trans-like"/>
</dbReference>
<dbReference type="GO" id="GO:0005737">
    <property type="term" value="C:cytoplasm"/>
    <property type="evidence" value="ECO:0007669"/>
    <property type="project" value="TreeGrafter"/>
</dbReference>
<feature type="domain" description="tRNA-guanine(15) transglycosylase-like" evidence="6">
    <location>
        <begin position="231"/>
        <end position="608"/>
    </location>
</feature>
<dbReference type="GO" id="GO:0008479">
    <property type="term" value="F:tRNA-guanosine(34) queuine transglycosylase activity"/>
    <property type="evidence" value="ECO:0007669"/>
    <property type="project" value="InterPro"/>
</dbReference>
<evidence type="ECO:0000256" key="3">
    <source>
        <dbReference type="ARBA" id="ARBA00022694"/>
    </source>
</evidence>
<dbReference type="AlphaFoldDB" id="A0A6N8U7W4"/>
<dbReference type="RefSeq" id="WP_160625460.1">
    <property type="nucleotide sequence ID" value="NZ_WUUQ01000003.1"/>
</dbReference>
<keyword evidence="1 7" id="KW-0328">Glycosyltransferase</keyword>
<dbReference type="Proteomes" id="UP000434036">
    <property type="component" value="Unassembled WGS sequence"/>
</dbReference>
<comment type="subcellular location">
    <subcellularLocation>
        <location evidence="5">Cell membrane</location>
        <topology evidence="5">Multi-pass membrane protein</topology>
    </subcellularLocation>
</comment>
<dbReference type="GO" id="GO:0005886">
    <property type="term" value="C:plasma membrane"/>
    <property type="evidence" value="ECO:0007669"/>
    <property type="project" value="UniProtKB-SubCell"/>
</dbReference>
<feature type="transmembrane region" description="Helical" evidence="5">
    <location>
        <begin position="110"/>
        <end position="129"/>
    </location>
</feature>
<dbReference type="GO" id="GO:0022857">
    <property type="term" value="F:transmembrane transporter activity"/>
    <property type="evidence" value="ECO:0007669"/>
    <property type="project" value="UniProtKB-UniRule"/>
</dbReference>
<feature type="transmembrane region" description="Helical" evidence="5">
    <location>
        <begin position="182"/>
        <end position="201"/>
    </location>
</feature>
<keyword evidence="5" id="KW-1133">Transmembrane helix</keyword>
<dbReference type="EMBL" id="WUUQ01000003">
    <property type="protein sequence ID" value="MXQ74072.1"/>
    <property type="molecule type" value="Genomic_DNA"/>
</dbReference>
<keyword evidence="2 7" id="KW-0808">Transferase</keyword>
<dbReference type="PANTHER" id="PTHR46499">
    <property type="entry name" value="QUEUINE TRNA-RIBOSYLTRANSFERASE"/>
    <property type="match status" value="1"/>
</dbReference>
<dbReference type="NCBIfam" id="TIGR00449">
    <property type="entry name" value="tgt_general"/>
    <property type="match status" value="1"/>
</dbReference>
<dbReference type="Pfam" id="PF02592">
    <property type="entry name" value="Vut_1"/>
    <property type="match status" value="1"/>
</dbReference>
<feature type="transmembrane region" description="Helical" evidence="5">
    <location>
        <begin position="33"/>
        <end position="55"/>
    </location>
</feature>